<evidence type="ECO:0000256" key="1">
    <source>
        <dbReference type="SAM" id="SignalP"/>
    </source>
</evidence>
<evidence type="ECO:0000313" key="2">
    <source>
        <dbReference type="EMBL" id="KAG0263999.1"/>
    </source>
</evidence>
<accession>A0AAD4D4E6</accession>
<name>A0AAD4D4E6_9FUNG</name>
<sequence length="125" mass="13993">MRSYILLLVAATLVAVHAAPISVKPEAGVVKPNRELPMPCKYNRFEKQWECPLAPETEVEAGTVKPNRELPMPCKYNRFTKEWECPLAPEVESYAASVEPEVAHVAPNGRECRKVGQTWICSGEK</sequence>
<keyword evidence="1" id="KW-0732">Signal</keyword>
<keyword evidence="3" id="KW-1185">Reference proteome</keyword>
<proteinExistence type="predicted"/>
<evidence type="ECO:0000313" key="3">
    <source>
        <dbReference type="Proteomes" id="UP001194580"/>
    </source>
</evidence>
<comment type="caution">
    <text evidence="2">The sequence shown here is derived from an EMBL/GenBank/DDBJ whole genome shotgun (WGS) entry which is preliminary data.</text>
</comment>
<dbReference type="Proteomes" id="UP001194580">
    <property type="component" value="Unassembled WGS sequence"/>
</dbReference>
<feature type="signal peptide" evidence="1">
    <location>
        <begin position="1"/>
        <end position="18"/>
    </location>
</feature>
<dbReference type="AlphaFoldDB" id="A0AAD4D4E6"/>
<protein>
    <submittedName>
        <fullName evidence="2">Uncharacterized protein</fullName>
    </submittedName>
</protein>
<feature type="chain" id="PRO_5041911690" evidence="1">
    <location>
        <begin position="19"/>
        <end position="125"/>
    </location>
</feature>
<reference evidence="2" key="1">
    <citation type="journal article" date="2020" name="Fungal Divers.">
        <title>Resolving the Mortierellaceae phylogeny through synthesis of multi-gene phylogenetics and phylogenomics.</title>
        <authorList>
            <person name="Vandepol N."/>
            <person name="Liber J."/>
            <person name="Desiro A."/>
            <person name="Na H."/>
            <person name="Kennedy M."/>
            <person name="Barry K."/>
            <person name="Grigoriev I.V."/>
            <person name="Miller A.N."/>
            <person name="O'Donnell K."/>
            <person name="Stajich J.E."/>
            <person name="Bonito G."/>
        </authorList>
    </citation>
    <scope>NUCLEOTIDE SEQUENCE</scope>
    <source>
        <strain evidence="2">NRRL 28262</strain>
    </source>
</reference>
<organism evidence="2 3">
    <name type="scientific">Linnemannia exigua</name>
    <dbReference type="NCBI Taxonomy" id="604196"/>
    <lineage>
        <taxon>Eukaryota</taxon>
        <taxon>Fungi</taxon>
        <taxon>Fungi incertae sedis</taxon>
        <taxon>Mucoromycota</taxon>
        <taxon>Mortierellomycotina</taxon>
        <taxon>Mortierellomycetes</taxon>
        <taxon>Mortierellales</taxon>
        <taxon>Mortierellaceae</taxon>
        <taxon>Linnemannia</taxon>
    </lineage>
</organism>
<dbReference type="EMBL" id="JAAAIL010001854">
    <property type="protein sequence ID" value="KAG0263999.1"/>
    <property type="molecule type" value="Genomic_DNA"/>
</dbReference>
<gene>
    <name evidence="2" type="ORF">BGZ95_003682</name>
</gene>